<dbReference type="SUPFAM" id="SSF47413">
    <property type="entry name" value="lambda repressor-like DNA-binding domains"/>
    <property type="match status" value="1"/>
</dbReference>
<dbReference type="Proteomes" id="UP001432128">
    <property type="component" value="Chromosome"/>
</dbReference>
<dbReference type="PROSITE" id="PS50943">
    <property type="entry name" value="HTH_CROC1"/>
    <property type="match status" value="1"/>
</dbReference>
<dbReference type="CDD" id="cd00093">
    <property type="entry name" value="HTH_XRE"/>
    <property type="match status" value="1"/>
</dbReference>
<dbReference type="InterPro" id="IPR050807">
    <property type="entry name" value="TransReg_Diox_bact_type"/>
</dbReference>
<gene>
    <name evidence="3" type="ORF">OG579_15485</name>
</gene>
<protein>
    <submittedName>
        <fullName evidence="3">XRE family transcriptional regulator</fullName>
    </submittedName>
</protein>
<dbReference type="AlphaFoldDB" id="A0AAU4JZA4"/>
<dbReference type="SUPFAM" id="SSF51182">
    <property type="entry name" value="RmlC-like cupins"/>
    <property type="match status" value="1"/>
</dbReference>
<evidence type="ECO:0000313" key="3">
    <source>
        <dbReference type="EMBL" id="WUM19114.1"/>
    </source>
</evidence>
<dbReference type="GO" id="GO:0003677">
    <property type="term" value="F:DNA binding"/>
    <property type="evidence" value="ECO:0007669"/>
    <property type="project" value="UniProtKB-KW"/>
</dbReference>
<dbReference type="EMBL" id="CP108021">
    <property type="protein sequence ID" value="WUM19114.1"/>
    <property type="molecule type" value="Genomic_DNA"/>
</dbReference>
<dbReference type="InterPro" id="IPR014710">
    <property type="entry name" value="RmlC-like_jellyroll"/>
</dbReference>
<keyword evidence="4" id="KW-1185">Reference proteome</keyword>
<accession>A0AAU4JZA4</accession>
<evidence type="ECO:0000313" key="4">
    <source>
        <dbReference type="Proteomes" id="UP001432128"/>
    </source>
</evidence>
<dbReference type="PANTHER" id="PTHR46797">
    <property type="entry name" value="HTH-TYPE TRANSCRIPTIONAL REGULATOR"/>
    <property type="match status" value="1"/>
</dbReference>
<dbReference type="RefSeq" id="WP_328856674.1">
    <property type="nucleotide sequence ID" value="NZ_CP108021.1"/>
</dbReference>
<reference evidence="3 4" key="1">
    <citation type="submission" date="2022-10" db="EMBL/GenBank/DDBJ databases">
        <title>The complete genomes of actinobacterial strains from the NBC collection.</title>
        <authorList>
            <person name="Joergensen T.S."/>
            <person name="Alvarez Arevalo M."/>
            <person name="Sterndorff E.B."/>
            <person name="Faurdal D."/>
            <person name="Vuksanovic O."/>
            <person name="Mourched A.-S."/>
            <person name="Charusanti P."/>
            <person name="Shaw S."/>
            <person name="Blin K."/>
            <person name="Weber T."/>
        </authorList>
    </citation>
    <scope>NUCLEOTIDE SEQUENCE [LARGE SCALE GENOMIC DNA]</scope>
    <source>
        <strain evidence="3 4">NBC_00319</strain>
    </source>
</reference>
<dbReference type="Pfam" id="PF01381">
    <property type="entry name" value="HTH_3"/>
    <property type="match status" value="1"/>
</dbReference>
<feature type="domain" description="HTH cro/C1-type" evidence="2">
    <location>
        <begin position="14"/>
        <end position="68"/>
    </location>
</feature>
<dbReference type="GO" id="GO:0005829">
    <property type="term" value="C:cytosol"/>
    <property type="evidence" value="ECO:0007669"/>
    <property type="project" value="TreeGrafter"/>
</dbReference>
<dbReference type="GO" id="GO:0003700">
    <property type="term" value="F:DNA-binding transcription factor activity"/>
    <property type="evidence" value="ECO:0007669"/>
    <property type="project" value="TreeGrafter"/>
</dbReference>
<evidence type="ECO:0000256" key="1">
    <source>
        <dbReference type="ARBA" id="ARBA00023125"/>
    </source>
</evidence>
<dbReference type="SMART" id="SM00530">
    <property type="entry name" value="HTH_XRE"/>
    <property type="match status" value="1"/>
</dbReference>
<dbReference type="InterPro" id="IPR010982">
    <property type="entry name" value="Lambda_DNA-bd_dom_sf"/>
</dbReference>
<dbReference type="InterPro" id="IPR001387">
    <property type="entry name" value="Cro/C1-type_HTH"/>
</dbReference>
<dbReference type="Gene3D" id="1.10.260.40">
    <property type="entry name" value="lambda repressor-like DNA-binding domains"/>
    <property type="match status" value="1"/>
</dbReference>
<dbReference type="Gene3D" id="2.60.120.10">
    <property type="entry name" value="Jelly Rolls"/>
    <property type="match status" value="1"/>
</dbReference>
<sequence>MDPTSISATVGERVRELRGRAGLSLSELARRSGVGKSSLSDLEAGRRNPTIETLYALCTPLGVPMTALTAASIRTASGGMTSVTLDVRELVDATVEVFRLEFAADADHTSPGHVTGVTEHLTVVAGDLLVGPLENTTRLGPGESHSWRSDTPHRYATRGPAEAVVVIRTPRLPGRS</sequence>
<proteinExistence type="predicted"/>
<dbReference type="InterPro" id="IPR011051">
    <property type="entry name" value="RmlC_Cupin_sf"/>
</dbReference>
<keyword evidence="1" id="KW-0238">DNA-binding</keyword>
<evidence type="ECO:0000259" key="2">
    <source>
        <dbReference type="PROSITE" id="PS50943"/>
    </source>
</evidence>
<name>A0AAU4JZA4_9NOCA</name>
<dbReference type="KEGG" id="whr:OG579_15485"/>
<dbReference type="PANTHER" id="PTHR46797:SF1">
    <property type="entry name" value="METHYLPHOSPHONATE SYNTHASE"/>
    <property type="match status" value="1"/>
</dbReference>
<organism evidence="3 4">
    <name type="scientific">Williamsia herbipolensis</name>
    <dbReference type="NCBI Taxonomy" id="1603258"/>
    <lineage>
        <taxon>Bacteria</taxon>
        <taxon>Bacillati</taxon>
        <taxon>Actinomycetota</taxon>
        <taxon>Actinomycetes</taxon>
        <taxon>Mycobacteriales</taxon>
        <taxon>Nocardiaceae</taxon>
        <taxon>Williamsia</taxon>
    </lineage>
</organism>
<dbReference type="CDD" id="cd02209">
    <property type="entry name" value="cupin_XRE_C"/>
    <property type="match status" value="1"/>
</dbReference>